<proteinExistence type="predicted"/>
<dbReference type="PANTHER" id="PTHR21561">
    <property type="entry name" value="INO80 COMPLEX SUBUNIT B"/>
    <property type="match status" value="1"/>
</dbReference>
<evidence type="ECO:0000256" key="1">
    <source>
        <dbReference type="SAM" id="MobiDB-lite"/>
    </source>
</evidence>
<reference evidence="3" key="1">
    <citation type="submission" date="2022-07" db="EMBL/GenBank/DDBJ databases">
        <title>Phylogenomic reconstructions and comparative analyses of Kickxellomycotina fungi.</title>
        <authorList>
            <person name="Reynolds N.K."/>
            <person name="Stajich J.E."/>
            <person name="Barry K."/>
            <person name="Grigoriev I.V."/>
            <person name="Crous P."/>
            <person name="Smith M.E."/>
        </authorList>
    </citation>
    <scope>NUCLEOTIDE SEQUENCE</scope>
    <source>
        <strain evidence="3">NRRL 3115</strain>
    </source>
</reference>
<dbReference type="EMBL" id="JANBTW010000042">
    <property type="protein sequence ID" value="KAJ2676210.1"/>
    <property type="molecule type" value="Genomic_DNA"/>
</dbReference>
<feature type="region of interest" description="Disordered" evidence="1">
    <location>
        <begin position="1"/>
        <end position="330"/>
    </location>
</feature>
<dbReference type="Proteomes" id="UP001151518">
    <property type="component" value="Unassembled WGS sequence"/>
</dbReference>
<feature type="compositionally biased region" description="Basic residues" evidence="1">
    <location>
        <begin position="104"/>
        <end position="119"/>
    </location>
</feature>
<dbReference type="Pfam" id="PF04795">
    <property type="entry name" value="PAPA-1"/>
    <property type="match status" value="1"/>
</dbReference>
<feature type="compositionally biased region" description="Low complexity" evidence="1">
    <location>
        <begin position="139"/>
        <end position="154"/>
    </location>
</feature>
<dbReference type="GO" id="GO:0006338">
    <property type="term" value="P:chromatin remodeling"/>
    <property type="evidence" value="ECO:0007669"/>
    <property type="project" value="InterPro"/>
</dbReference>
<dbReference type="OrthoDB" id="2021186at2759"/>
<dbReference type="InterPro" id="IPR006880">
    <property type="entry name" value="INO80B_C"/>
</dbReference>
<feature type="domain" description="INO80 complex subunit B-like conserved region" evidence="2">
    <location>
        <begin position="367"/>
        <end position="452"/>
    </location>
</feature>
<dbReference type="AlphaFoldDB" id="A0A9W8G5Z6"/>
<evidence type="ECO:0000313" key="3">
    <source>
        <dbReference type="EMBL" id="KAJ2676210.1"/>
    </source>
</evidence>
<feature type="region of interest" description="Disordered" evidence="1">
    <location>
        <begin position="442"/>
        <end position="464"/>
    </location>
</feature>
<feature type="compositionally biased region" description="Low complexity" evidence="1">
    <location>
        <begin position="453"/>
        <end position="463"/>
    </location>
</feature>
<feature type="compositionally biased region" description="Polar residues" evidence="1">
    <location>
        <begin position="50"/>
        <end position="66"/>
    </location>
</feature>
<accession>A0A9W8G5Z6</accession>
<gene>
    <name evidence="3" type="primary">INO80B</name>
    <name evidence="3" type="ORF">GGI25_003716</name>
</gene>
<dbReference type="SMART" id="SM01406">
    <property type="entry name" value="PAPA-1"/>
    <property type="match status" value="1"/>
</dbReference>
<evidence type="ECO:0000313" key="4">
    <source>
        <dbReference type="Proteomes" id="UP001151518"/>
    </source>
</evidence>
<evidence type="ECO:0000259" key="2">
    <source>
        <dbReference type="SMART" id="SM01406"/>
    </source>
</evidence>
<dbReference type="GO" id="GO:0031011">
    <property type="term" value="C:Ino80 complex"/>
    <property type="evidence" value="ECO:0007669"/>
    <property type="project" value="InterPro"/>
</dbReference>
<comment type="caution">
    <text evidence="3">The sequence shown here is derived from an EMBL/GenBank/DDBJ whole genome shotgun (WGS) entry which is preliminary data.</text>
</comment>
<protein>
    <submittedName>
        <fullName evidence="3">INO80 complex subunit B</fullName>
    </submittedName>
</protein>
<dbReference type="PANTHER" id="PTHR21561:SF12">
    <property type="entry name" value="INO80 COMPLEX SUBUNIT B"/>
    <property type="match status" value="1"/>
</dbReference>
<feature type="compositionally biased region" description="Basic and acidic residues" evidence="1">
    <location>
        <begin position="202"/>
        <end position="220"/>
    </location>
</feature>
<organism evidence="3 4">
    <name type="scientific">Coemansia spiralis</name>
    <dbReference type="NCBI Taxonomy" id="417178"/>
    <lineage>
        <taxon>Eukaryota</taxon>
        <taxon>Fungi</taxon>
        <taxon>Fungi incertae sedis</taxon>
        <taxon>Zoopagomycota</taxon>
        <taxon>Kickxellomycotina</taxon>
        <taxon>Kickxellomycetes</taxon>
        <taxon>Kickxellales</taxon>
        <taxon>Kickxellaceae</taxon>
        <taxon>Coemansia</taxon>
    </lineage>
</organism>
<dbReference type="InterPro" id="IPR029523">
    <property type="entry name" value="INO80B/Ies2"/>
</dbReference>
<feature type="compositionally biased region" description="Acidic residues" evidence="1">
    <location>
        <begin position="239"/>
        <end position="254"/>
    </location>
</feature>
<name>A0A9W8G5Z6_9FUNG</name>
<sequence>MPLKRKAAREEDTTSLSGTEDDGSSVDMTNTLRSRTRRLHERDSGAGPTSVPSSPALNTRRSSRLSAQVEQQKQQQEERPRARLKRGLRGGVGASSPVMSRGGRGSRGKRGRGRPRRISSARDSPVSRTSRKAARVEDSTSVTDSTSASDSESAGDFGAPEQENSTHESNEEDAESSSSGEMSDGEKDNSQADSVYVTENIKPARKDVAKGDELSSKEDGSAAEDEMLDANDNTKDAPSDEDDDEENDEEDDDENGAKNTDTALKKTEQADTSMPAKKGGRGRPSSKPKAAEYLSESAENSMEEDNGDIGMDGTVDNVESSDIDGESGTAVQINLTRRQRAKLTRDYDEELIELPVESKRSKFSAEEVALRKSEHARRRKFQSMQRAEQLKNDTINRLLNKQTSKGRNKVSEDVETRATSAEEEDIGLNQIRYTQRIVPTAIGSTSKAERDAGASSGSSPASAHMDCALSLPRSVKLTSVIPGATQKGFVPNYPPQVPLCSVQGCGQKKKYSVKPSHAACSLDHWRILSVTSANTASK</sequence>